<dbReference type="EMBL" id="SIJL01000001">
    <property type="protein sequence ID" value="TBH21963.1"/>
    <property type="molecule type" value="Genomic_DNA"/>
</dbReference>
<name>A0A4Q9BAA9_9DEIN</name>
<dbReference type="SUPFAM" id="SSF81473">
    <property type="entry name" value="Bacterial ba3 type cytochrome c oxidase subunit IIa"/>
    <property type="match status" value="1"/>
</dbReference>
<comment type="caution">
    <text evidence="2">The sequence shown here is derived from an EMBL/GenBank/DDBJ whole genome shotgun (WGS) entry which is preliminary data.</text>
</comment>
<dbReference type="AlphaFoldDB" id="A0A4Q9BAA9"/>
<proteinExistence type="predicted"/>
<gene>
    <name evidence="2" type="ORF">ETP66_01210</name>
</gene>
<protein>
    <submittedName>
        <fullName evidence="2">Cytochrome c oxidase subunit 2A</fullName>
    </submittedName>
</protein>
<evidence type="ECO:0000313" key="3">
    <source>
        <dbReference type="Proteomes" id="UP000292858"/>
    </source>
</evidence>
<keyword evidence="3" id="KW-1185">Reference proteome</keyword>
<dbReference type="Proteomes" id="UP000292858">
    <property type="component" value="Unassembled WGS sequence"/>
</dbReference>
<dbReference type="Pfam" id="PF08113">
    <property type="entry name" value="CoxIIa"/>
    <property type="match status" value="1"/>
</dbReference>
<organism evidence="2 3">
    <name type="scientific">Thermus thermamylovorans</name>
    <dbReference type="NCBI Taxonomy" id="2509362"/>
    <lineage>
        <taxon>Bacteria</taxon>
        <taxon>Thermotogati</taxon>
        <taxon>Deinococcota</taxon>
        <taxon>Deinococci</taxon>
        <taxon>Thermales</taxon>
        <taxon>Thermaceae</taxon>
        <taxon>Thermus</taxon>
    </lineage>
</organism>
<evidence type="ECO:0000313" key="2">
    <source>
        <dbReference type="EMBL" id="TBH21963.1"/>
    </source>
</evidence>
<sequence>MEEKPVGALMVIAVLTGVILVFFFGVLALLFARG</sequence>
<evidence type="ECO:0000256" key="1">
    <source>
        <dbReference type="SAM" id="Phobius"/>
    </source>
</evidence>
<dbReference type="InterPro" id="IPR012538">
    <property type="entry name" value="Cyt_c_oxidase_su2a"/>
</dbReference>
<keyword evidence="1" id="KW-1133">Transmembrane helix</keyword>
<dbReference type="InterPro" id="IPR036246">
    <property type="entry name" value="Cyt_c_oxidase_su2a_ba3"/>
</dbReference>
<feature type="transmembrane region" description="Helical" evidence="1">
    <location>
        <begin position="6"/>
        <end position="32"/>
    </location>
</feature>
<keyword evidence="1" id="KW-0812">Transmembrane</keyword>
<reference evidence="2 3" key="1">
    <citation type="submission" date="2019-02" db="EMBL/GenBank/DDBJ databases">
        <title>Thermus sp. a novel from hot spring.</title>
        <authorList>
            <person name="Zhao Z."/>
        </authorList>
    </citation>
    <scope>NUCLEOTIDE SEQUENCE [LARGE SCALE GENOMIC DNA]</scope>
    <source>
        <strain evidence="2 3">CFH 72773T</strain>
    </source>
</reference>
<accession>A0A4Q9BAA9</accession>
<keyword evidence="1" id="KW-0472">Membrane</keyword>